<evidence type="ECO:0000313" key="7">
    <source>
        <dbReference type="Proteomes" id="UP001275440"/>
    </source>
</evidence>
<dbReference type="InterPro" id="IPR036661">
    <property type="entry name" value="Luciferase-like_sf"/>
</dbReference>
<sequence length="297" mass="33223">MKFWCGTAFMNTSEMPAVAGMLDANGYHGILVSDHLVYPKEMKTPYPATPDGKLFWPPETEWPDPWVLIAAMAAVTTDLHFGNNVYIAPARPLLEVAKQVATAAAIAGCRVSIGLSAGWMRDEFELFGQDFDNRGRRLDEMVDALRALWQGGWVSWQGEFYDIPEMTIEPHPPHPVPVLCGGESAAALKRAARLCDGWVGTAYTLDEAEHVIGRLNGYRRDYGRENEPFEIIATVRGEPTPDLYERAAELGITGVMVSPWANWERTHAGDHRDLKKPAERYREPIERFAEEIVAKLP</sequence>
<dbReference type="PANTHER" id="PTHR42847">
    <property type="entry name" value="ALKANESULFONATE MONOOXYGENASE"/>
    <property type="match status" value="1"/>
</dbReference>
<name>A0ABU3WUE5_9NOCA</name>
<evidence type="ECO:0000313" key="6">
    <source>
        <dbReference type="EMBL" id="MDV2477632.1"/>
    </source>
</evidence>
<proteinExistence type="predicted"/>
<dbReference type="EMBL" id="WBMO01000005">
    <property type="protein sequence ID" value="MDV2477632.1"/>
    <property type="molecule type" value="Genomic_DNA"/>
</dbReference>
<dbReference type="Gene3D" id="3.20.20.30">
    <property type="entry name" value="Luciferase-like domain"/>
    <property type="match status" value="1"/>
</dbReference>
<evidence type="ECO:0000259" key="5">
    <source>
        <dbReference type="Pfam" id="PF00296"/>
    </source>
</evidence>
<keyword evidence="2" id="KW-0288">FMN</keyword>
<gene>
    <name evidence="6" type="ORF">F8M49_23650</name>
</gene>
<dbReference type="GO" id="GO:0016491">
    <property type="term" value="F:oxidoreductase activity"/>
    <property type="evidence" value="ECO:0007669"/>
    <property type="project" value="UniProtKB-KW"/>
</dbReference>
<dbReference type="InterPro" id="IPR011251">
    <property type="entry name" value="Luciferase-like_dom"/>
</dbReference>
<keyword evidence="1" id="KW-0285">Flavoprotein</keyword>
<organism evidence="6 7">
    <name type="scientific">Rhodococcus zopfii</name>
    <dbReference type="NCBI Taxonomy" id="43772"/>
    <lineage>
        <taxon>Bacteria</taxon>
        <taxon>Bacillati</taxon>
        <taxon>Actinomycetota</taxon>
        <taxon>Actinomycetes</taxon>
        <taxon>Mycobacteriales</taxon>
        <taxon>Nocardiaceae</taxon>
        <taxon>Rhodococcus</taxon>
    </lineage>
</organism>
<keyword evidence="4" id="KW-0503">Monooxygenase</keyword>
<dbReference type="SUPFAM" id="SSF51679">
    <property type="entry name" value="Bacterial luciferase-like"/>
    <property type="match status" value="1"/>
</dbReference>
<dbReference type="EC" id="1.-.-.-" evidence="6"/>
<evidence type="ECO:0000256" key="3">
    <source>
        <dbReference type="ARBA" id="ARBA00023002"/>
    </source>
</evidence>
<dbReference type="NCBIfam" id="TIGR03619">
    <property type="entry name" value="F420_Rv2161c"/>
    <property type="match status" value="1"/>
</dbReference>
<keyword evidence="3 6" id="KW-0560">Oxidoreductase</keyword>
<dbReference type="InterPro" id="IPR050172">
    <property type="entry name" value="SsuD_RutA_monooxygenase"/>
</dbReference>
<comment type="caution">
    <text evidence="6">The sequence shown here is derived from an EMBL/GenBank/DDBJ whole genome shotgun (WGS) entry which is preliminary data.</text>
</comment>
<feature type="domain" description="Luciferase-like" evidence="5">
    <location>
        <begin position="13"/>
        <end position="237"/>
    </location>
</feature>
<protein>
    <submittedName>
        <fullName evidence="6">TIGR03619 family F420-dependent LLM class oxidoreductase</fullName>
        <ecNumber evidence="6">1.-.-.-</ecNumber>
    </submittedName>
</protein>
<evidence type="ECO:0000256" key="2">
    <source>
        <dbReference type="ARBA" id="ARBA00022643"/>
    </source>
</evidence>
<keyword evidence="7" id="KW-1185">Reference proteome</keyword>
<dbReference type="Pfam" id="PF00296">
    <property type="entry name" value="Bac_luciferase"/>
    <property type="match status" value="1"/>
</dbReference>
<accession>A0ABU3WUE5</accession>
<evidence type="ECO:0000256" key="1">
    <source>
        <dbReference type="ARBA" id="ARBA00022630"/>
    </source>
</evidence>
<evidence type="ECO:0000256" key="4">
    <source>
        <dbReference type="ARBA" id="ARBA00023033"/>
    </source>
</evidence>
<dbReference type="PANTHER" id="PTHR42847:SF4">
    <property type="entry name" value="ALKANESULFONATE MONOOXYGENASE-RELATED"/>
    <property type="match status" value="1"/>
</dbReference>
<reference evidence="6 7" key="1">
    <citation type="submission" date="2019-10" db="EMBL/GenBank/DDBJ databases">
        <title>Draft Genome Assembly of Rhodococcus zopfii DSM44189.</title>
        <authorList>
            <person name="Sutton J.M."/>
            <person name="Akob D.M."/>
            <person name="Bushman T.J."/>
        </authorList>
    </citation>
    <scope>NUCLEOTIDE SEQUENCE [LARGE SCALE GENOMIC DNA]</scope>
    <source>
        <strain evidence="6 7">DSM 44189</strain>
    </source>
</reference>
<dbReference type="InterPro" id="IPR019921">
    <property type="entry name" value="Lucif-like_OxRdtase_Rv2161c"/>
</dbReference>
<dbReference type="Proteomes" id="UP001275440">
    <property type="component" value="Unassembled WGS sequence"/>
</dbReference>